<evidence type="ECO:0000313" key="2">
    <source>
        <dbReference type="EMBL" id="CBJ53047.1"/>
    </source>
</evidence>
<sequence>MQAELTEIKRAERIESTRDAALGHPPC</sequence>
<evidence type="ECO:0000256" key="1">
    <source>
        <dbReference type="SAM" id="MobiDB-lite"/>
    </source>
</evidence>
<feature type="compositionally biased region" description="Basic and acidic residues" evidence="1">
    <location>
        <begin position="1"/>
        <end position="18"/>
    </location>
</feature>
<feature type="region of interest" description="Disordered" evidence="1">
    <location>
        <begin position="1"/>
        <end position="27"/>
    </location>
</feature>
<dbReference type="EMBL" id="FP885907">
    <property type="protein sequence ID" value="CBJ53047.1"/>
    <property type="molecule type" value="Genomic_DNA"/>
</dbReference>
<proteinExistence type="predicted"/>
<dbReference type="AlphaFoldDB" id="D8P2B1"/>
<accession>D8P2B1</accession>
<name>D8P2B1_RALSL</name>
<geneLocation type="plasmid" evidence="2">
    <name>RCFBPv3_mp</name>
</geneLocation>
<protein>
    <submittedName>
        <fullName evidence="2">Uncharacterized protein</fullName>
    </submittedName>
</protein>
<gene>
    <name evidence="2" type="ORF">RCFBP_mp10257</name>
</gene>
<reference evidence="2" key="1">
    <citation type="journal article" date="2010" name="BMC Genomics">
        <title>Genomes of three tomato pathogens within the Ralstonia solanacearum species complex reveal significant evolutionary divergence.</title>
        <authorList>
            <person name="Remenant B."/>
            <person name="Coupat-Goutaland B."/>
            <person name="Guidot A."/>
            <person name="Cellier G."/>
            <person name="Wicker E."/>
            <person name="Allen C."/>
            <person name="Fegan M."/>
            <person name="Pruvost O."/>
            <person name="Elbaz M."/>
            <person name="Calteau A."/>
            <person name="Salvignol G."/>
            <person name="Mornico D."/>
            <person name="Mangenot S."/>
            <person name="Barbe V."/>
            <person name="Medigue C."/>
            <person name="Prior P."/>
        </authorList>
    </citation>
    <scope>NUCLEOTIDE SEQUENCE [LARGE SCALE GENOMIC DNA]</scope>
    <source>
        <strain evidence="2">CFBP2957</strain>
        <plasmid evidence="2">RCFBPv3_mp</plasmid>
    </source>
</reference>
<keyword evidence="2" id="KW-0614">Plasmid</keyword>
<organism evidence="2">
    <name type="scientific">Ralstonia solanacearum CFBP2957</name>
    <dbReference type="NCBI Taxonomy" id="859656"/>
    <lineage>
        <taxon>Bacteria</taxon>
        <taxon>Pseudomonadati</taxon>
        <taxon>Pseudomonadota</taxon>
        <taxon>Betaproteobacteria</taxon>
        <taxon>Burkholderiales</taxon>
        <taxon>Burkholderiaceae</taxon>
        <taxon>Ralstonia</taxon>
        <taxon>Ralstonia solanacearum species complex</taxon>
    </lineage>
</organism>
<reference evidence="2" key="2">
    <citation type="submission" date="2010-02" db="EMBL/GenBank/DDBJ databases">
        <authorList>
            <person name="Genoscope - CEA"/>
        </authorList>
    </citation>
    <scope>NUCLEOTIDE SEQUENCE</scope>
    <source>
        <strain evidence="2">CFBP2957</strain>
        <plasmid evidence="2">RCFBPv3_mp</plasmid>
    </source>
</reference>